<protein>
    <submittedName>
        <fullName evidence="6">PucR family transcriptional regulator</fullName>
    </submittedName>
</protein>
<reference evidence="6 7" key="1">
    <citation type="submission" date="2020-01" db="EMBL/GenBank/DDBJ databases">
        <title>Paenibacillus sp. nov., isolated from tomato rhizosphere.</title>
        <authorList>
            <person name="Weon H.-Y."/>
            <person name="Lee S.A."/>
        </authorList>
    </citation>
    <scope>NUCLEOTIDE SEQUENCE [LARGE SCALE GENOMIC DNA]</scope>
    <source>
        <strain evidence="6 7">12200R-189</strain>
    </source>
</reference>
<keyword evidence="7" id="KW-1185">Reference proteome</keyword>
<dbReference type="Pfam" id="PF17853">
    <property type="entry name" value="GGDEF_2"/>
    <property type="match status" value="1"/>
</dbReference>
<accession>A0A6C0FWH1</accession>
<evidence type="ECO:0000313" key="7">
    <source>
        <dbReference type="Proteomes" id="UP000476064"/>
    </source>
</evidence>
<name>A0A6C0FWH1_9BACL</name>
<dbReference type="Pfam" id="PF13556">
    <property type="entry name" value="HTH_30"/>
    <property type="match status" value="1"/>
</dbReference>
<dbReference type="RefSeq" id="WP_162355700.1">
    <property type="nucleotide sequence ID" value="NZ_CP048209.1"/>
</dbReference>
<dbReference type="Gene3D" id="1.10.10.2840">
    <property type="entry name" value="PucR C-terminal helix-turn-helix domain"/>
    <property type="match status" value="1"/>
</dbReference>
<feature type="domain" description="CdaR GGDEF-like" evidence="5">
    <location>
        <begin position="461"/>
        <end position="546"/>
    </location>
</feature>
<dbReference type="InterPro" id="IPR042070">
    <property type="entry name" value="PucR_C-HTH_sf"/>
</dbReference>
<dbReference type="PANTHER" id="PTHR33744:SF1">
    <property type="entry name" value="DNA-BINDING TRANSCRIPTIONAL ACTIVATOR ADER"/>
    <property type="match status" value="1"/>
</dbReference>
<dbReference type="InterPro" id="IPR051448">
    <property type="entry name" value="CdaR-like_regulators"/>
</dbReference>
<organism evidence="6 7">
    <name type="scientific">Paenibacillus lycopersici</name>
    <dbReference type="NCBI Taxonomy" id="2704462"/>
    <lineage>
        <taxon>Bacteria</taxon>
        <taxon>Bacillati</taxon>
        <taxon>Bacillota</taxon>
        <taxon>Bacilli</taxon>
        <taxon>Bacillales</taxon>
        <taxon>Paenibacillaceae</taxon>
        <taxon>Paenibacillus</taxon>
    </lineage>
</organism>
<evidence type="ECO:0000313" key="6">
    <source>
        <dbReference type="EMBL" id="QHT59634.1"/>
    </source>
</evidence>
<dbReference type="InterPro" id="IPR025736">
    <property type="entry name" value="PucR_C-HTH_dom"/>
</dbReference>
<feature type="domain" description="Purine catabolism PurC-like" evidence="3">
    <location>
        <begin position="11"/>
        <end position="129"/>
    </location>
</feature>
<dbReference type="Proteomes" id="UP000476064">
    <property type="component" value="Chromosome"/>
</dbReference>
<feature type="compositionally biased region" description="Gly residues" evidence="2">
    <location>
        <begin position="403"/>
        <end position="451"/>
    </location>
</feature>
<dbReference type="AlphaFoldDB" id="A0A6C0FWH1"/>
<feature type="region of interest" description="Disordered" evidence="2">
    <location>
        <begin position="209"/>
        <end position="243"/>
    </location>
</feature>
<evidence type="ECO:0000256" key="2">
    <source>
        <dbReference type="SAM" id="MobiDB-lite"/>
    </source>
</evidence>
<sequence length="666" mass="72073">MNQDYRLTVQEVLERPVFRPAYLAAGKAGLRRLVRWVHIIEVIRFDQLLQGGELILTTGAAFKSDTAAFMTYLEQLVRCEAACLCIEMGHHVSAVPQAWLDAADAVQLPVIVFPRSVRFIDITQDIHAHMINQHHRALQELERISRAFHRMTLSSQGIGNVLELLRSSTNAAVVYVPQDGQPKFIPPVSAREADEWLGVLADGLRRENGGEAGGGAIEAEGSVNEAEGRSIEAEGSENGAKGSANVAEGNAIKAKGNAIKAEGSGGGGSGIGGGRYGAGGKPAAPLLVERNGQTVIVQPVGAMGKTWAHLMLVLSRKPQEYEYLILDSASLSIAQDLLRKRYVEERRLYTQTMWVDDLLHLRIPDEEQVKLLIGPSYKQLNETEYHVIIAAFDSGAEARAGLSGSGGEDWGIGSGGRDGEGGGISSGGSGGEGRGIGNGGSFGEGGRSGSGDGEESAGIHLSLAVRAVFEQHAFQPFITFKNDRLVLVAFDRTPKKPAKARLQRVFQALEQLKAEENVKVTVGVGRRGRGFMQAHASYQEALQAISLAPALQANQVFYDEIGVFGLLFHIADKQVLTSFVRTYLGPVIDHDAARGSDLLRTLNVYLDCDGSKGAAARQLFIVRQSLYYRLEKIEELLGADFMQPEKRLALQVGLRAYRLLHPDAHL</sequence>
<dbReference type="InterPro" id="IPR012914">
    <property type="entry name" value="PucR_dom"/>
</dbReference>
<gene>
    <name evidence="6" type="ORF">GXP70_06500</name>
</gene>
<evidence type="ECO:0000259" key="3">
    <source>
        <dbReference type="Pfam" id="PF07905"/>
    </source>
</evidence>
<proteinExistence type="inferred from homology"/>
<evidence type="ECO:0000256" key="1">
    <source>
        <dbReference type="ARBA" id="ARBA00006754"/>
    </source>
</evidence>
<dbReference type="InterPro" id="IPR041522">
    <property type="entry name" value="CdaR_GGDEF"/>
</dbReference>
<comment type="similarity">
    <text evidence="1">Belongs to the CdaR family.</text>
</comment>
<dbReference type="KEGG" id="plyc:GXP70_06500"/>
<feature type="region of interest" description="Disordered" evidence="2">
    <location>
        <begin position="403"/>
        <end position="455"/>
    </location>
</feature>
<dbReference type="PANTHER" id="PTHR33744">
    <property type="entry name" value="CARBOHYDRATE DIACID REGULATOR"/>
    <property type="match status" value="1"/>
</dbReference>
<dbReference type="Pfam" id="PF07905">
    <property type="entry name" value="PucR"/>
    <property type="match status" value="1"/>
</dbReference>
<evidence type="ECO:0000259" key="4">
    <source>
        <dbReference type="Pfam" id="PF13556"/>
    </source>
</evidence>
<dbReference type="EMBL" id="CP048209">
    <property type="protein sequence ID" value="QHT59634.1"/>
    <property type="molecule type" value="Genomic_DNA"/>
</dbReference>
<evidence type="ECO:0000259" key="5">
    <source>
        <dbReference type="Pfam" id="PF17853"/>
    </source>
</evidence>
<feature type="domain" description="PucR C-terminal helix-turn-helix" evidence="4">
    <location>
        <begin position="598"/>
        <end position="656"/>
    </location>
</feature>